<keyword evidence="1" id="KW-1133">Transmembrane helix</keyword>
<reference evidence="2 3" key="1">
    <citation type="submission" date="2018-11" db="EMBL/GenBank/DDBJ databases">
        <title>Genome sequence of Saitozyma podzolica DSM 27192.</title>
        <authorList>
            <person name="Aliyu H."/>
            <person name="Gorte O."/>
            <person name="Ochsenreither K."/>
        </authorList>
    </citation>
    <scope>NUCLEOTIDE SEQUENCE [LARGE SCALE GENOMIC DNA]</scope>
    <source>
        <strain evidence="2 3">DSM 27192</strain>
    </source>
</reference>
<gene>
    <name evidence="2" type="ORF">EHS25_002583</name>
</gene>
<name>A0A427YCM5_9TREE</name>
<dbReference type="AlphaFoldDB" id="A0A427YCM5"/>
<keyword evidence="3" id="KW-1185">Reference proteome</keyword>
<accession>A0A427YCM5</accession>
<comment type="caution">
    <text evidence="2">The sequence shown here is derived from an EMBL/GenBank/DDBJ whole genome shotgun (WGS) entry which is preliminary data.</text>
</comment>
<feature type="transmembrane region" description="Helical" evidence="1">
    <location>
        <begin position="20"/>
        <end position="43"/>
    </location>
</feature>
<sequence>MSTQGPVPWDGHTLDLIRQLFLLLAAVVVSVVVCSAVVLYVCWIRMERSRRQGVLLSDADGIWRKAADGS</sequence>
<proteinExistence type="predicted"/>
<evidence type="ECO:0000313" key="3">
    <source>
        <dbReference type="Proteomes" id="UP000279259"/>
    </source>
</evidence>
<protein>
    <submittedName>
        <fullName evidence="2">Uncharacterized protein</fullName>
    </submittedName>
</protein>
<dbReference type="Proteomes" id="UP000279259">
    <property type="component" value="Unassembled WGS sequence"/>
</dbReference>
<evidence type="ECO:0000313" key="2">
    <source>
        <dbReference type="EMBL" id="RSH88921.1"/>
    </source>
</evidence>
<dbReference type="EMBL" id="RSCD01000015">
    <property type="protein sequence ID" value="RSH88921.1"/>
    <property type="molecule type" value="Genomic_DNA"/>
</dbReference>
<organism evidence="2 3">
    <name type="scientific">Saitozyma podzolica</name>
    <dbReference type="NCBI Taxonomy" id="1890683"/>
    <lineage>
        <taxon>Eukaryota</taxon>
        <taxon>Fungi</taxon>
        <taxon>Dikarya</taxon>
        <taxon>Basidiomycota</taxon>
        <taxon>Agaricomycotina</taxon>
        <taxon>Tremellomycetes</taxon>
        <taxon>Tremellales</taxon>
        <taxon>Trimorphomycetaceae</taxon>
        <taxon>Saitozyma</taxon>
    </lineage>
</organism>
<evidence type="ECO:0000256" key="1">
    <source>
        <dbReference type="SAM" id="Phobius"/>
    </source>
</evidence>
<keyword evidence="1" id="KW-0812">Transmembrane</keyword>
<keyword evidence="1" id="KW-0472">Membrane</keyword>